<sequence>MVVTAMPGSRSGCRRDECSASNLDRAPEGRPSPKRRRTVRENDYAGFLAAAGHRVVHLEGVDWYAYQGFMMPAYLPHATPEISRDHARRLQSLARCPFVRWSEGFTTAAEGPWWYVIRRGPYSLQQCSANTRSKIRRGMKRLTVRRATLDEMREQGHSVCIRAAERYDGVGVATVPRPEEFADRLGAAATYPGVVEYYAVFRGDRMVAFAENHLQAQAAFWENIWYDPEALRDYSSYALTHVMLEDYLNRRGYRYVTDGSRSLYHQTRVQQFFIDNFGFTLQYARLQVVYGPAFGCLVNTAYGLRRWLLPAIVPRIPAVQKAKAILAQETIRRSCR</sequence>
<dbReference type="Pfam" id="PF13480">
    <property type="entry name" value="Acetyltransf_6"/>
    <property type="match status" value="1"/>
</dbReference>
<organism evidence="3 4">
    <name type="scientific">Halomonas nitroreducens</name>
    <dbReference type="NCBI Taxonomy" id="447425"/>
    <lineage>
        <taxon>Bacteria</taxon>
        <taxon>Pseudomonadati</taxon>
        <taxon>Pseudomonadota</taxon>
        <taxon>Gammaproteobacteria</taxon>
        <taxon>Oceanospirillales</taxon>
        <taxon>Halomonadaceae</taxon>
        <taxon>Halomonas</taxon>
    </lineage>
</organism>
<dbReference type="SUPFAM" id="SSF55729">
    <property type="entry name" value="Acyl-CoA N-acyltransferases (Nat)"/>
    <property type="match status" value="1"/>
</dbReference>
<dbReference type="GO" id="GO:0016740">
    <property type="term" value="F:transferase activity"/>
    <property type="evidence" value="ECO:0007669"/>
    <property type="project" value="UniProtKB-KW"/>
</dbReference>
<dbReference type="OrthoDB" id="1099805at2"/>
<evidence type="ECO:0000313" key="4">
    <source>
        <dbReference type="Proteomes" id="UP000267400"/>
    </source>
</evidence>
<protein>
    <submittedName>
        <fullName evidence="3">GNAT family N-acetyltransferase</fullName>
    </submittedName>
</protein>
<comment type="caution">
    <text evidence="3">The sequence shown here is derived from an EMBL/GenBank/DDBJ whole genome shotgun (WGS) entry which is preliminary data.</text>
</comment>
<evidence type="ECO:0000313" key="3">
    <source>
        <dbReference type="EMBL" id="RTR05351.1"/>
    </source>
</evidence>
<reference evidence="3 4" key="1">
    <citation type="submission" date="2018-12" db="EMBL/GenBank/DDBJ databases">
        <authorList>
            <person name="Yu L."/>
        </authorList>
    </citation>
    <scope>NUCLEOTIDE SEQUENCE [LARGE SCALE GENOMIC DNA]</scope>
    <source>
        <strain evidence="3 4">11S</strain>
    </source>
</reference>
<name>A0A431V4R9_9GAMM</name>
<dbReference type="InterPro" id="IPR016181">
    <property type="entry name" value="Acyl_CoA_acyltransferase"/>
</dbReference>
<feature type="region of interest" description="Disordered" evidence="1">
    <location>
        <begin position="1"/>
        <end position="38"/>
    </location>
</feature>
<feature type="domain" description="BioF2-like acetyltransferase" evidence="2">
    <location>
        <begin position="130"/>
        <end position="256"/>
    </location>
</feature>
<keyword evidence="4" id="KW-1185">Reference proteome</keyword>
<evidence type="ECO:0000256" key="1">
    <source>
        <dbReference type="SAM" id="MobiDB-lite"/>
    </source>
</evidence>
<dbReference type="Proteomes" id="UP000267400">
    <property type="component" value="Unassembled WGS sequence"/>
</dbReference>
<keyword evidence="3" id="KW-0808">Transferase</keyword>
<evidence type="ECO:0000259" key="2">
    <source>
        <dbReference type="Pfam" id="PF13480"/>
    </source>
</evidence>
<gene>
    <name evidence="3" type="ORF">EKG36_07135</name>
</gene>
<dbReference type="InterPro" id="IPR038740">
    <property type="entry name" value="BioF2-like_GNAT_dom"/>
</dbReference>
<accession>A0A431V4R9</accession>
<proteinExistence type="predicted"/>
<dbReference type="AlphaFoldDB" id="A0A431V4R9"/>
<dbReference type="EMBL" id="RXNS01000005">
    <property type="protein sequence ID" value="RTR05351.1"/>
    <property type="molecule type" value="Genomic_DNA"/>
</dbReference>